<proteinExistence type="predicted"/>
<protein>
    <submittedName>
        <fullName evidence="2">Pyrimidine reductase</fullName>
    </submittedName>
</protein>
<dbReference type="EMBL" id="BJMN01000027">
    <property type="protein sequence ID" value="GEB58590.1"/>
    <property type="molecule type" value="Genomic_DNA"/>
</dbReference>
<dbReference type="SUPFAM" id="SSF53597">
    <property type="entry name" value="Dihydrofolate reductase-like"/>
    <property type="match status" value="1"/>
</dbReference>
<accession>A0A4Y3RRR0</accession>
<feature type="domain" description="Bacterial bifunctional deaminase-reductase C-terminal" evidence="1">
    <location>
        <begin position="5"/>
        <end position="173"/>
    </location>
</feature>
<dbReference type="Gene3D" id="3.40.430.10">
    <property type="entry name" value="Dihydrofolate Reductase, subunit A"/>
    <property type="match status" value="1"/>
</dbReference>
<name>A0A4Y3RRR0_9ACTN</name>
<dbReference type="PANTHER" id="PTHR38011:SF2">
    <property type="entry name" value="BIFUNCTIONAL DEAMINASE-REDUCTASE DOMAIN PROTEIN"/>
    <property type="match status" value="1"/>
</dbReference>
<dbReference type="InterPro" id="IPR050765">
    <property type="entry name" value="Riboflavin_Biosynth_HTPR"/>
</dbReference>
<dbReference type="InterPro" id="IPR024072">
    <property type="entry name" value="DHFR-like_dom_sf"/>
</dbReference>
<evidence type="ECO:0000259" key="1">
    <source>
        <dbReference type="Pfam" id="PF01872"/>
    </source>
</evidence>
<sequence>MTAQRKITAGLFISLDGVVEAPDTWHFPYMNDEMEAAVGEMFAGADTLLLGRKTYESFAAAWPQRSGEMADGINGIRKLVASTTLTGTDWNNSSLVEGDVVTAVKDLKQQPGGTVNLTGSIGLTRTLLVAGLVDELRLLVHPIVLGTGLRLFPEGTAQVPLRLARSATFSTGVLDLTYQPA</sequence>
<dbReference type="InterPro" id="IPR002734">
    <property type="entry name" value="RibDG_C"/>
</dbReference>
<dbReference type="Pfam" id="PF01872">
    <property type="entry name" value="RibD_C"/>
    <property type="match status" value="1"/>
</dbReference>
<dbReference type="OrthoDB" id="7342392at2"/>
<reference evidence="2 3" key="1">
    <citation type="submission" date="2019-06" db="EMBL/GenBank/DDBJ databases">
        <title>Whole genome shotgun sequence of Streptomyces gardneri NBRC 12865.</title>
        <authorList>
            <person name="Hosoyama A."/>
            <person name="Uohara A."/>
            <person name="Ohji S."/>
            <person name="Ichikawa N."/>
        </authorList>
    </citation>
    <scope>NUCLEOTIDE SEQUENCE [LARGE SCALE GENOMIC DNA]</scope>
    <source>
        <strain evidence="2 3">NBRC 12865</strain>
    </source>
</reference>
<dbReference type="Proteomes" id="UP000315226">
    <property type="component" value="Unassembled WGS sequence"/>
</dbReference>
<gene>
    <name evidence="2" type="ORF">SGA01_41950</name>
</gene>
<evidence type="ECO:0000313" key="3">
    <source>
        <dbReference type="Proteomes" id="UP000315226"/>
    </source>
</evidence>
<evidence type="ECO:0000313" key="2">
    <source>
        <dbReference type="EMBL" id="GEB58590.1"/>
    </source>
</evidence>
<keyword evidence="3" id="KW-1185">Reference proteome</keyword>
<dbReference type="PANTHER" id="PTHR38011">
    <property type="entry name" value="DIHYDROFOLATE REDUCTASE FAMILY PROTEIN (AFU_ORTHOLOGUE AFUA_8G06820)"/>
    <property type="match status" value="1"/>
</dbReference>
<dbReference type="AlphaFoldDB" id="A0A4Y3RRR0"/>
<dbReference type="GO" id="GO:0008703">
    <property type="term" value="F:5-amino-6-(5-phosphoribosylamino)uracil reductase activity"/>
    <property type="evidence" value="ECO:0007669"/>
    <property type="project" value="InterPro"/>
</dbReference>
<dbReference type="GO" id="GO:0009231">
    <property type="term" value="P:riboflavin biosynthetic process"/>
    <property type="evidence" value="ECO:0007669"/>
    <property type="project" value="InterPro"/>
</dbReference>
<comment type="caution">
    <text evidence="2">The sequence shown here is derived from an EMBL/GenBank/DDBJ whole genome shotgun (WGS) entry which is preliminary data.</text>
</comment>
<dbReference type="RefSeq" id="WP_141297932.1">
    <property type="nucleotide sequence ID" value="NZ_BJMN01000027.1"/>
</dbReference>
<organism evidence="2 3">
    <name type="scientific">Streptomyces gardneri</name>
    <dbReference type="NCBI Taxonomy" id="66892"/>
    <lineage>
        <taxon>Bacteria</taxon>
        <taxon>Bacillati</taxon>
        <taxon>Actinomycetota</taxon>
        <taxon>Actinomycetes</taxon>
        <taxon>Kitasatosporales</taxon>
        <taxon>Streptomycetaceae</taxon>
        <taxon>Streptomyces</taxon>
    </lineage>
</organism>